<keyword evidence="3" id="KW-1185">Reference proteome</keyword>
<evidence type="ECO:0000256" key="1">
    <source>
        <dbReference type="SAM" id="MobiDB-lite"/>
    </source>
</evidence>
<proteinExistence type="predicted"/>
<evidence type="ECO:0000313" key="3">
    <source>
        <dbReference type="Proteomes" id="UP000019484"/>
    </source>
</evidence>
<dbReference type="STRING" id="1182541.W9YD31"/>
<sequence length="243" mass="25975">MSGAARRRGAGRATRGQASETSSSRRGDRLQVPAGGFDGPASRGSASASGPGSQGRQASTAPSVGSGRGSPNPPQGGFAQQGSQPASRRSSQSGGPPPQTQPASPTAQHAPVTRGDPARDHQPRYTDQLRNLDLPASFYNIDQLVSAFLDLKRPVNMPLLRFNALNSLCFNSSRFDSSRFNSSQSHLPFLAFAHCLRSTMRLPFTSFRCHRGTAQDTASMPVSYFYYGTSPDLLVSEKFPRCP</sequence>
<dbReference type="HOGENOM" id="CLU_099908_0_0_1"/>
<dbReference type="Proteomes" id="UP000019484">
    <property type="component" value="Unassembled WGS sequence"/>
</dbReference>
<evidence type="ECO:0000313" key="2">
    <source>
        <dbReference type="EMBL" id="EXJ80239.1"/>
    </source>
</evidence>
<reference evidence="2 3" key="1">
    <citation type="submission" date="2013-03" db="EMBL/GenBank/DDBJ databases">
        <title>The Genome Sequence of Capronia coronata CBS 617.96.</title>
        <authorList>
            <consortium name="The Broad Institute Genomics Platform"/>
            <person name="Cuomo C."/>
            <person name="de Hoog S."/>
            <person name="Gorbushina A."/>
            <person name="Walker B."/>
            <person name="Young S.K."/>
            <person name="Zeng Q."/>
            <person name="Gargeya S."/>
            <person name="Fitzgerald M."/>
            <person name="Haas B."/>
            <person name="Abouelleil A."/>
            <person name="Allen A.W."/>
            <person name="Alvarado L."/>
            <person name="Arachchi H.M."/>
            <person name="Berlin A.M."/>
            <person name="Chapman S.B."/>
            <person name="Gainer-Dewar J."/>
            <person name="Goldberg J."/>
            <person name="Griggs A."/>
            <person name="Gujja S."/>
            <person name="Hansen M."/>
            <person name="Howarth C."/>
            <person name="Imamovic A."/>
            <person name="Ireland A."/>
            <person name="Larimer J."/>
            <person name="McCowan C."/>
            <person name="Murphy C."/>
            <person name="Pearson M."/>
            <person name="Poon T.W."/>
            <person name="Priest M."/>
            <person name="Roberts A."/>
            <person name="Saif S."/>
            <person name="Shea T."/>
            <person name="Sisk P."/>
            <person name="Sykes S."/>
            <person name="Wortman J."/>
            <person name="Nusbaum C."/>
            <person name="Birren B."/>
        </authorList>
    </citation>
    <scope>NUCLEOTIDE SEQUENCE [LARGE SCALE GENOMIC DNA]</scope>
    <source>
        <strain evidence="2 3">CBS 617.96</strain>
    </source>
</reference>
<protein>
    <submittedName>
        <fullName evidence="2">Uncharacterized protein</fullName>
    </submittedName>
</protein>
<feature type="compositionally biased region" description="Low complexity" evidence="1">
    <location>
        <begin position="39"/>
        <end position="59"/>
    </location>
</feature>
<feature type="compositionally biased region" description="Low complexity" evidence="1">
    <location>
        <begin position="80"/>
        <end position="94"/>
    </location>
</feature>
<name>W9YD31_9EURO</name>
<dbReference type="GeneID" id="19163232"/>
<dbReference type="AlphaFoldDB" id="W9YD31"/>
<dbReference type="EMBL" id="AMWN01000008">
    <property type="protein sequence ID" value="EXJ80239.1"/>
    <property type="molecule type" value="Genomic_DNA"/>
</dbReference>
<dbReference type="OrthoDB" id="4161706at2759"/>
<gene>
    <name evidence="2" type="ORF">A1O1_08381</name>
</gene>
<feature type="compositionally biased region" description="Basic residues" evidence="1">
    <location>
        <begin position="1"/>
        <end position="10"/>
    </location>
</feature>
<feature type="region of interest" description="Disordered" evidence="1">
    <location>
        <begin position="1"/>
        <end position="123"/>
    </location>
</feature>
<accession>W9YD31</accession>
<dbReference type="RefSeq" id="XP_007727433.1">
    <property type="nucleotide sequence ID" value="XM_007729243.1"/>
</dbReference>
<comment type="caution">
    <text evidence="2">The sequence shown here is derived from an EMBL/GenBank/DDBJ whole genome shotgun (WGS) entry which is preliminary data.</text>
</comment>
<organism evidence="2 3">
    <name type="scientific">Capronia coronata CBS 617.96</name>
    <dbReference type="NCBI Taxonomy" id="1182541"/>
    <lineage>
        <taxon>Eukaryota</taxon>
        <taxon>Fungi</taxon>
        <taxon>Dikarya</taxon>
        <taxon>Ascomycota</taxon>
        <taxon>Pezizomycotina</taxon>
        <taxon>Eurotiomycetes</taxon>
        <taxon>Chaetothyriomycetidae</taxon>
        <taxon>Chaetothyriales</taxon>
        <taxon>Herpotrichiellaceae</taxon>
        <taxon>Capronia</taxon>
    </lineage>
</organism>